<dbReference type="InterPro" id="IPR009959">
    <property type="entry name" value="Cyclase_SnoaL-like"/>
</dbReference>
<dbReference type="SUPFAM" id="SSF54427">
    <property type="entry name" value="NTF2-like"/>
    <property type="match status" value="2"/>
</dbReference>
<sequence>MTSHTATKPELEQTFLSFVAGIKHHDENAISALLAPDLTHNGHQVGRQEYLDGLLKATADTQDIIVDMLIVSSQNPAVAARLIHHSRQGHQQHPEYVFVHFSQPIPKITSVRSLADEASSSPIPLSPQAPTPEQSTAVQDLASFYSDYIASINTLTMDRHFPRSCQPRLTHNDRALDIPSYIALIESSFGDIRGLRFNVVDLVADEGKQQVASRIEFTGRPVRPFRGVEPGVNGEEVKFHEHAFYFLEGGRIVRVWSVLDMDAYKRCLGRS</sequence>
<dbReference type="OrthoDB" id="2830113at2759"/>
<dbReference type="Proteomes" id="UP000775872">
    <property type="component" value="Unassembled WGS sequence"/>
</dbReference>
<proteinExistence type="predicted"/>
<dbReference type="EMBL" id="CABFOC020000011">
    <property type="protein sequence ID" value="CAH0045435.1"/>
    <property type="molecule type" value="Genomic_DNA"/>
</dbReference>
<dbReference type="Pfam" id="PF07366">
    <property type="entry name" value="SnoaL"/>
    <property type="match status" value="1"/>
</dbReference>
<name>A0A9N9YYK3_9HYPO</name>
<accession>A0A9N9YYK3</accession>
<reference evidence="1" key="1">
    <citation type="submission" date="2021-10" db="EMBL/GenBank/DDBJ databases">
        <authorList>
            <person name="Piombo E."/>
        </authorList>
    </citation>
    <scope>NUCLEOTIDE SEQUENCE</scope>
</reference>
<organism evidence="1 2">
    <name type="scientific">Clonostachys solani</name>
    <dbReference type="NCBI Taxonomy" id="160281"/>
    <lineage>
        <taxon>Eukaryota</taxon>
        <taxon>Fungi</taxon>
        <taxon>Dikarya</taxon>
        <taxon>Ascomycota</taxon>
        <taxon>Pezizomycotina</taxon>
        <taxon>Sordariomycetes</taxon>
        <taxon>Hypocreomycetidae</taxon>
        <taxon>Hypocreales</taxon>
        <taxon>Bionectriaceae</taxon>
        <taxon>Clonostachys</taxon>
    </lineage>
</organism>
<dbReference type="AlphaFoldDB" id="A0A9N9YYK3"/>
<keyword evidence="2" id="KW-1185">Reference proteome</keyword>
<evidence type="ECO:0008006" key="3">
    <source>
        <dbReference type="Google" id="ProtNLM"/>
    </source>
</evidence>
<dbReference type="InterPro" id="IPR032710">
    <property type="entry name" value="NTF2-like_dom_sf"/>
</dbReference>
<evidence type="ECO:0000313" key="2">
    <source>
        <dbReference type="Proteomes" id="UP000775872"/>
    </source>
</evidence>
<protein>
    <recommendedName>
        <fullName evidence="3">SnoaL-like polyketide cyclase</fullName>
    </recommendedName>
</protein>
<dbReference type="Gene3D" id="3.10.450.50">
    <property type="match status" value="2"/>
</dbReference>
<evidence type="ECO:0000313" key="1">
    <source>
        <dbReference type="EMBL" id="CAH0045435.1"/>
    </source>
</evidence>
<gene>
    <name evidence="1" type="ORF">CSOL1703_00011185</name>
</gene>
<dbReference type="GO" id="GO:0030638">
    <property type="term" value="P:polyketide metabolic process"/>
    <property type="evidence" value="ECO:0007669"/>
    <property type="project" value="InterPro"/>
</dbReference>
<comment type="caution">
    <text evidence="1">The sequence shown here is derived from an EMBL/GenBank/DDBJ whole genome shotgun (WGS) entry which is preliminary data.</text>
</comment>